<evidence type="ECO:0000313" key="2">
    <source>
        <dbReference type="EMBL" id="QDC23324.1"/>
    </source>
</evidence>
<dbReference type="Proteomes" id="UP000314616">
    <property type="component" value="Chromosome"/>
</dbReference>
<keyword evidence="1" id="KW-0472">Membrane</keyword>
<organism evidence="2 3">
    <name type="scientific">Georgenia yuyongxinii</name>
    <dbReference type="NCBI Taxonomy" id="2589797"/>
    <lineage>
        <taxon>Bacteria</taxon>
        <taxon>Bacillati</taxon>
        <taxon>Actinomycetota</taxon>
        <taxon>Actinomycetes</taxon>
        <taxon>Micrococcales</taxon>
        <taxon>Bogoriellaceae</taxon>
        <taxon>Georgenia</taxon>
    </lineage>
</organism>
<feature type="transmembrane region" description="Helical" evidence="1">
    <location>
        <begin position="20"/>
        <end position="44"/>
    </location>
</feature>
<keyword evidence="1" id="KW-1133">Transmembrane helix</keyword>
<proteinExistence type="predicted"/>
<name>A0A5B8BYF5_9MICO</name>
<dbReference type="OrthoDB" id="4946625at2"/>
<dbReference type="KEGG" id="gyu:FE374_00575"/>
<accession>A0A5B8BYF5</accession>
<sequence length="197" mass="20817">MTALPASASATSAVADALTTIAVIGGVTFLVLLTAAGLTAWVVVRKIRRSRLLRRGALRVRTVVGDQAGRELARQRVALQDAQDATERALAAAYAQHRPVGELPAVAARLADAGQELDDQLRLAEREPDRALRSALARELDGRVREHGRLSAELRASVLSTGGAVGEARLLDAGSRLAVEVGALTAWQESYGARRLG</sequence>
<keyword evidence="1" id="KW-0812">Transmembrane</keyword>
<dbReference type="EMBL" id="CP040915">
    <property type="protein sequence ID" value="QDC23324.1"/>
    <property type="molecule type" value="Genomic_DNA"/>
</dbReference>
<evidence type="ECO:0008006" key="4">
    <source>
        <dbReference type="Google" id="ProtNLM"/>
    </source>
</evidence>
<gene>
    <name evidence="2" type="ORF">FE374_00575</name>
</gene>
<reference evidence="2 3" key="1">
    <citation type="submission" date="2019-05" db="EMBL/GenBank/DDBJ databases">
        <title>Georgenia *** sp. nov., and Georgenia *** sp. nov., isolated from the intestinal contents of plateau pika (Ochotona curzoniae) in the Qinghai-Tibet plateau of China.</title>
        <authorList>
            <person name="Tian Z."/>
        </authorList>
    </citation>
    <scope>NUCLEOTIDE SEQUENCE [LARGE SCALE GENOMIC DNA]</scope>
    <source>
        <strain evidence="2 3">Z443</strain>
    </source>
</reference>
<dbReference type="AlphaFoldDB" id="A0A5B8BYF5"/>
<protein>
    <recommendedName>
        <fullName evidence="4">Secreted protein</fullName>
    </recommendedName>
</protein>
<evidence type="ECO:0000256" key="1">
    <source>
        <dbReference type="SAM" id="Phobius"/>
    </source>
</evidence>
<evidence type="ECO:0000313" key="3">
    <source>
        <dbReference type="Proteomes" id="UP000314616"/>
    </source>
</evidence>
<dbReference type="RefSeq" id="WP_139926766.1">
    <property type="nucleotide sequence ID" value="NZ_CP040915.1"/>
</dbReference>